<evidence type="ECO:0000256" key="1">
    <source>
        <dbReference type="SAM" id="MobiDB-lite"/>
    </source>
</evidence>
<feature type="compositionally biased region" description="Basic residues" evidence="1">
    <location>
        <begin position="58"/>
        <end position="71"/>
    </location>
</feature>
<reference evidence="2" key="2">
    <citation type="submission" date="2020-10" db="EMBL/GenBank/DDBJ databases">
        <authorList>
            <person name="Cooper E.A."/>
            <person name="Brenton Z.W."/>
            <person name="Flinn B.S."/>
            <person name="Jenkins J."/>
            <person name="Shu S."/>
            <person name="Flowers D."/>
            <person name="Luo F."/>
            <person name="Wang Y."/>
            <person name="Xia P."/>
            <person name="Barry K."/>
            <person name="Daum C."/>
            <person name="Lipzen A."/>
            <person name="Yoshinaga Y."/>
            <person name="Schmutz J."/>
            <person name="Saski C."/>
            <person name="Vermerris W."/>
            <person name="Kresovich S."/>
        </authorList>
    </citation>
    <scope>NUCLEOTIDE SEQUENCE</scope>
</reference>
<gene>
    <name evidence="2" type="ORF">BDA96_10G114700</name>
</gene>
<reference evidence="2" key="1">
    <citation type="journal article" date="2019" name="BMC Genomics">
        <title>A new reference genome for Sorghum bicolor reveals high levels of sequence similarity between sweet and grain genotypes: implications for the genetics of sugar metabolism.</title>
        <authorList>
            <person name="Cooper E.A."/>
            <person name="Brenton Z.W."/>
            <person name="Flinn B.S."/>
            <person name="Jenkins J."/>
            <person name="Shu S."/>
            <person name="Flowers D."/>
            <person name="Luo F."/>
            <person name="Wang Y."/>
            <person name="Xia P."/>
            <person name="Barry K."/>
            <person name="Daum C."/>
            <person name="Lipzen A."/>
            <person name="Yoshinaga Y."/>
            <person name="Schmutz J."/>
            <person name="Saski C."/>
            <person name="Vermerris W."/>
            <person name="Kresovich S."/>
        </authorList>
    </citation>
    <scope>NUCLEOTIDE SEQUENCE</scope>
</reference>
<dbReference type="AlphaFoldDB" id="A0A921U0N1"/>
<protein>
    <submittedName>
        <fullName evidence="2">Uncharacterized protein</fullName>
    </submittedName>
</protein>
<sequence length="146" mass="15984">MGSHTGGHRWGSVAPFRRRRQPPLGSMPGTALDSRAGEVRRGEGRERGRTLGPGHSPVGRRHATTAGKGRRSASAAAPAPHRRIGGRGARPAPSGWEREARRFFPVEESGRRIGSPRIYLVGWLRSRSRSTPSEAEEKPIKNNKKQ</sequence>
<feature type="region of interest" description="Disordered" evidence="1">
    <location>
        <begin position="1"/>
        <end position="99"/>
    </location>
</feature>
<evidence type="ECO:0000313" key="2">
    <source>
        <dbReference type="EMBL" id="KAG0513580.1"/>
    </source>
</evidence>
<dbReference type="Proteomes" id="UP000807115">
    <property type="component" value="Chromosome 10"/>
</dbReference>
<proteinExistence type="predicted"/>
<feature type="compositionally biased region" description="Basic and acidic residues" evidence="1">
    <location>
        <begin position="35"/>
        <end position="49"/>
    </location>
</feature>
<accession>A0A921U0N1</accession>
<evidence type="ECO:0000313" key="3">
    <source>
        <dbReference type="Proteomes" id="UP000807115"/>
    </source>
</evidence>
<organism evidence="2 3">
    <name type="scientific">Sorghum bicolor</name>
    <name type="common">Sorghum</name>
    <name type="synonym">Sorghum vulgare</name>
    <dbReference type="NCBI Taxonomy" id="4558"/>
    <lineage>
        <taxon>Eukaryota</taxon>
        <taxon>Viridiplantae</taxon>
        <taxon>Streptophyta</taxon>
        <taxon>Embryophyta</taxon>
        <taxon>Tracheophyta</taxon>
        <taxon>Spermatophyta</taxon>
        <taxon>Magnoliopsida</taxon>
        <taxon>Liliopsida</taxon>
        <taxon>Poales</taxon>
        <taxon>Poaceae</taxon>
        <taxon>PACMAD clade</taxon>
        <taxon>Panicoideae</taxon>
        <taxon>Andropogonodae</taxon>
        <taxon>Andropogoneae</taxon>
        <taxon>Sorghinae</taxon>
        <taxon>Sorghum</taxon>
    </lineage>
</organism>
<name>A0A921U0N1_SORBI</name>
<feature type="region of interest" description="Disordered" evidence="1">
    <location>
        <begin position="124"/>
        <end position="146"/>
    </location>
</feature>
<dbReference type="EMBL" id="CM027689">
    <property type="protein sequence ID" value="KAG0513580.1"/>
    <property type="molecule type" value="Genomic_DNA"/>
</dbReference>
<comment type="caution">
    <text evidence="2">The sequence shown here is derived from an EMBL/GenBank/DDBJ whole genome shotgun (WGS) entry which is preliminary data.</text>
</comment>